<dbReference type="RefSeq" id="WP_194930533.1">
    <property type="nucleotide sequence ID" value="NZ_JADLZT010000004.1"/>
</dbReference>
<organism evidence="1 2">
    <name type="scientific">Lysobacter niastensis</name>
    <dbReference type="NCBI Taxonomy" id="380629"/>
    <lineage>
        <taxon>Bacteria</taxon>
        <taxon>Pseudomonadati</taxon>
        <taxon>Pseudomonadota</taxon>
        <taxon>Gammaproteobacteria</taxon>
        <taxon>Lysobacterales</taxon>
        <taxon>Lysobacteraceae</taxon>
        <taxon>Lysobacter</taxon>
    </lineage>
</organism>
<comment type="caution">
    <text evidence="1">The sequence shown here is derived from an EMBL/GenBank/DDBJ whole genome shotgun (WGS) entry which is preliminary data.</text>
</comment>
<evidence type="ECO:0000313" key="1">
    <source>
        <dbReference type="EMBL" id="MBF6023919.1"/>
    </source>
</evidence>
<keyword evidence="2" id="KW-1185">Reference proteome</keyword>
<accession>A0ABS0B559</accession>
<gene>
    <name evidence="1" type="ORF">IU514_07750</name>
</gene>
<evidence type="ECO:0000313" key="2">
    <source>
        <dbReference type="Proteomes" id="UP001429984"/>
    </source>
</evidence>
<evidence type="ECO:0008006" key="3">
    <source>
        <dbReference type="Google" id="ProtNLM"/>
    </source>
</evidence>
<proteinExistence type="predicted"/>
<dbReference type="EMBL" id="JADLZT010000004">
    <property type="protein sequence ID" value="MBF6023919.1"/>
    <property type="molecule type" value="Genomic_DNA"/>
</dbReference>
<name>A0ABS0B559_9GAMM</name>
<dbReference type="Proteomes" id="UP001429984">
    <property type="component" value="Unassembled WGS sequence"/>
</dbReference>
<sequence>MLRIGRAAQQASAAASLRCCCRGHGDAVTGITGSAFCSSKTPTNGKQRDVTGATEVRRRCHDCSVMRA</sequence>
<reference evidence="1 2" key="1">
    <citation type="submission" date="2020-11" db="EMBL/GenBank/DDBJ databases">
        <title>Draft Genome Sequence and Secondary Metabolite Biosynthetic Potential of the Lysobacter niastensis Type strain DSM 18481.</title>
        <authorList>
            <person name="Turrini P."/>
            <person name="Artuso I."/>
            <person name="Tescari M."/>
            <person name="Lugli G.A."/>
            <person name="Frangipani E."/>
            <person name="Ventura M."/>
            <person name="Visca P."/>
        </authorList>
    </citation>
    <scope>NUCLEOTIDE SEQUENCE [LARGE SCALE GENOMIC DNA]</scope>
    <source>
        <strain evidence="1 2">DSM 18481</strain>
    </source>
</reference>
<protein>
    <recommendedName>
        <fullName evidence="3">Secreted protein</fullName>
    </recommendedName>
</protein>